<evidence type="ECO:0000313" key="3">
    <source>
        <dbReference type="Proteomes" id="UP000018208"/>
    </source>
</evidence>
<evidence type="ECO:0000313" key="1">
    <source>
        <dbReference type="EMBL" id="EST43934.1"/>
    </source>
</evidence>
<accession>V6LT13</accession>
<dbReference type="EMBL" id="KI546130">
    <property type="protein sequence ID" value="EST43934.1"/>
    <property type="molecule type" value="Genomic_DNA"/>
</dbReference>
<protein>
    <submittedName>
        <fullName evidence="1">Uncharacterized protein</fullName>
    </submittedName>
</protein>
<dbReference type="EMBL" id="AUWU02000001">
    <property type="protein sequence ID" value="KAH0577799.1"/>
    <property type="molecule type" value="Genomic_DNA"/>
</dbReference>
<dbReference type="Proteomes" id="UP000018208">
    <property type="component" value="Unassembled WGS sequence"/>
</dbReference>
<gene>
    <name evidence="1" type="ORF">SS50377_16237</name>
    <name evidence="2" type="ORF">SS50377_21153</name>
</gene>
<organism evidence="1">
    <name type="scientific">Spironucleus salmonicida</name>
    <dbReference type="NCBI Taxonomy" id="348837"/>
    <lineage>
        <taxon>Eukaryota</taxon>
        <taxon>Metamonada</taxon>
        <taxon>Diplomonadida</taxon>
        <taxon>Hexamitidae</taxon>
        <taxon>Hexamitinae</taxon>
        <taxon>Spironucleus</taxon>
    </lineage>
</organism>
<evidence type="ECO:0000313" key="2">
    <source>
        <dbReference type="EMBL" id="KAH0577799.1"/>
    </source>
</evidence>
<keyword evidence="3" id="KW-1185">Reference proteome</keyword>
<reference evidence="1 2" key="1">
    <citation type="journal article" date="2014" name="PLoS Genet.">
        <title>The Genome of Spironucleus salmonicida Highlights a Fish Pathogen Adapted to Fluctuating Environments.</title>
        <authorList>
            <person name="Xu F."/>
            <person name="Jerlstrom-Hultqvist J."/>
            <person name="Einarsson E."/>
            <person name="Astvaldsson A."/>
            <person name="Svard S.G."/>
            <person name="Andersson J.O."/>
        </authorList>
    </citation>
    <scope>NUCLEOTIDE SEQUENCE</scope>
    <source>
        <strain evidence="2">ATCC 50377</strain>
    </source>
</reference>
<reference evidence="2" key="2">
    <citation type="submission" date="2020-12" db="EMBL/GenBank/DDBJ databases">
        <title>New Spironucleus salmonicida genome in near-complete chromosomes.</title>
        <authorList>
            <person name="Xu F."/>
            <person name="Kurt Z."/>
            <person name="Jimenez-Gonzalez A."/>
            <person name="Astvaldsson A."/>
            <person name="Andersson J.O."/>
            <person name="Svard S.G."/>
        </authorList>
    </citation>
    <scope>NUCLEOTIDE SEQUENCE</scope>
    <source>
        <strain evidence="2">ATCC 50377</strain>
    </source>
</reference>
<sequence length="262" mass="30482">MSSTKIFISQLPKIVVNTYPKSISDKWGIEQVSQEFTQVYSVFKAYQNIQLFLKVEHQFQATISCQVQVKLKNQVIYNTMLDSKQIFKILLAECGEHIVCDVKFIQGNQILDEKQFTIEVIQPYTVQYDNNIVQITSNLDLPILVQQEQQSFNFMLGKRKDKMNLENQNYKLYTSYNTQIGQIFEKKLDFKTFTCQVNQIIKLEVTGDSIQKSQIQGLDFVDYSSGILFLFTRKTGIYKLNNYIVTNGSKQYHLDNLVINVI</sequence>
<dbReference type="AlphaFoldDB" id="V6LT13"/>
<dbReference type="VEuPathDB" id="GiardiaDB:SS50377_21153"/>
<name>V6LT13_9EUKA</name>
<proteinExistence type="predicted"/>